<evidence type="ECO:0000313" key="3">
    <source>
        <dbReference type="Proteomes" id="UP000509660"/>
    </source>
</evidence>
<dbReference type="RefSeq" id="WP_176810260.1">
    <property type="nucleotide sequence ID" value="NZ_CP055306.1"/>
</dbReference>
<keyword evidence="1" id="KW-0812">Transmembrane</keyword>
<feature type="transmembrane region" description="Helical" evidence="1">
    <location>
        <begin position="104"/>
        <end position="122"/>
    </location>
</feature>
<accession>A0A7D5DWS3</accession>
<evidence type="ECO:0000256" key="1">
    <source>
        <dbReference type="SAM" id="Phobius"/>
    </source>
</evidence>
<proteinExistence type="predicted"/>
<feature type="transmembrane region" description="Helical" evidence="1">
    <location>
        <begin position="134"/>
        <end position="155"/>
    </location>
</feature>
<name>A0A7D5DWS3_9PAST</name>
<keyword evidence="3" id="KW-1185">Reference proteome</keyword>
<organism evidence="2 3">
    <name type="scientific">Mannheimia pernigra</name>
    <dbReference type="NCBI Taxonomy" id="111844"/>
    <lineage>
        <taxon>Bacteria</taxon>
        <taxon>Pseudomonadati</taxon>
        <taxon>Pseudomonadota</taxon>
        <taxon>Gammaproteobacteria</taxon>
        <taxon>Pasteurellales</taxon>
        <taxon>Pasteurellaceae</taxon>
        <taxon>Mannheimia</taxon>
    </lineage>
</organism>
<keyword evidence="1" id="KW-1133">Transmembrane helix</keyword>
<dbReference type="InterPro" id="IPR018723">
    <property type="entry name" value="DUF2254_membrane"/>
</dbReference>
<reference evidence="2 3" key="1">
    <citation type="submission" date="2020-06" db="EMBL/GenBank/DDBJ databases">
        <title>Mannheimia pernigra sp. nov. isolated from bovine respiratory tract.</title>
        <authorList>
            <person name="Kuhnert P."/>
            <person name="Akarsu-Egger H."/>
        </authorList>
    </citation>
    <scope>NUCLEOTIDE SEQUENCE [LARGE SCALE GENOMIC DNA]</scope>
    <source>
        <strain evidence="2 3">BNO311</strain>
    </source>
</reference>
<protein>
    <submittedName>
        <fullName evidence="2">DUF2254 domain-containing protein</fullName>
    </submittedName>
</protein>
<keyword evidence="1" id="KW-0472">Membrane</keyword>
<evidence type="ECO:0000313" key="2">
    <source>
        <dbReference type="EMBL" id="QLB41120.1"/>
    </source>
</evidence>
<dbReference type="Pfam" id="PF10011">
    <property type="entry name" value="DUF2254"/>
    <property type="match status" value="1"/>
</dbReference>
<sequence>MFYRVLLYLKQPSNRLWISTILSVFWAILFAFVAKLSNLFFPPEIFPKIELSTLESLLNVIASTMFAVSTFSLSIMVSAFSSAANGATPRATNLVIDDKTSRRAVSSFISAFIYSIIAKTALGMEFFGQNGRFVLFITTLAVLSYVIFTLIKWIYVLSHLGRLGNTIDKIYDSSEKSLQNYRADPSLGTTWKGTLGLQAESIYAQDTGYLTHIDFAQLQKIAQQLSTYIHIAIRPGELIMPDTLLAKIDCVSDKANTIRECFILDKDRGFDQDPLWGIIVLSEVAQRALPPSANDPGTTIKVMMHMMKLLVTPHTNNHPQRKHYDRLSIVDLNIGKIISHSFSPIARDGGAIMEVGITLQKVLASIWRNAPEIELREAAIIAAENYLKRAETYLTFKEDYDLLRQKHLTLFNKTKYFN</sequence>
<dbReference type="AlphaFoldDB" id="A0A7D5DWS3"/>
<feature type="transmembrane region" description="Helical" evidence="1">
    <location>
        <begin position="57"/>
        <end position="84"/>
    </location>
</feature>
<feature type="transmembrane region" description="Helical" evidence="1">
    <location>
        <begin position="16"/>
        <end position="36"/>
    </location>
</feature>
<dbReference type="EMBL" id="CP055306">
    <property type="protein sequence ID" value="QLB41120.1"/>
    <property type="molecule type" value="Genomic_DNA"/>
</dbReference>
<gene>
    <name evidence="2" type="ORF">HV559_09710</name>
</gene>
<dbReference type="Proteomes" id="UP000509660">
    <property type="component" value="Chromosome"/>
</dbReference>